<protein>
    <recommendedName>
        <fullName evidence="4">Signal recognition particle subunit SRP72</fullName>
    </recommendedName>
</protein>
<keyword evidence="3" id="KW-1185">Reference proteome</keyword>
<reference evidence="2 3" key="1">
    <citation type="submission" date="2023-01" db="EMBL/GenBank/DDBJ databases">
        <authorList>
            <person name="Whitehead M."/>
        </authorList>
    </citation>
    <scope>NUCLEOTIDE SEQUENCE [LARGE SCALE GENOMIC DNA]</scope>
</reference>
<feature type="region of interest" description="Disordered" evidence="1">
    <location>
        <begin position="506"/>
        <end position="530"/>
    </location>
</feature>
<evidence type="ECO:0000313" key="3">
    <source>
        <dbReference type="Proteomes" id="UP001160148"/>
    </source>
</evidence>
<evidence type="ECO:0000313" key="2">
    <source>
        <dbReference type="EMBL" id="CAI6351155.1"/>
    </source>
</evidence>
<comment type="caution">
    <text evidence="2">The sequence shown here is derived from an EMBL/GenBank/DDBJ whole genome shotgun (WGS) entry which is preliminary data.</text>
</comment>
<name>A0AAV0W5M8_9HEMI</name>
<dbReference type="EMBL" id="CARXXK010000001">
    <property type="protein sequence ID" value="CAI6351155.1"/>
    <property type="molecule type" value="Genomic_DNA"/>
</dbReference>
<organism evidence="2 3">
    <name type="scientific">Macrosiphum euphorbiae</name>
    <name type="common">potato aphid</name>
    <dbReference type="NCBI Taxonomy" id="13131"/>
    <lineage>
        <taxon>Eukaryota</taxon>
        <taxon>Metazoa</taxon>
        <taxon>Ecdysozoa</taxon>
        <taxon>Arthropoda</taxon>
        <taxon>Hexapoda</taxon>
        <taxon>Insecta</taxon>
        <taxon>Pterygota</taxon>
        <taxon>Neoptera</taxon>
        <taxon>Paraneoptera</taxon>
        <taxon>Hemiptera</taxon>
        <taxon>Sternorrhyncha</taxon>
        <taxon>Aphidomorpha</taxon>
        <taxon>Aphidoidea</taxon>
        <taxon>Aphididae</taxon>
        <taxon>Macrosiphini</taxon>
        <taxon>Macrosiphum</taxon>
    </lineage>
</organism>
<proteinExistence type="predicted"/>
<dbReference type="Proteomes" id="UP001160148">
    <property type="component" value="Unassembled WGS sequence"/>
</dbReference>
<sequence length="530" mass="62199">MAGFDDHLTDAMGAFSVSDDEIVLDDNIRTQLTKIENNYESIFSWDIQRFTGVNKNLLLNLIDKVREQKQMTIDMATKADEFNQVRYYLQLVASYELYNRKRYKESYLEIESVVKFLETCKFDESNKQYADAYHHIARASNAYIALTLKIDSEKLLKDVKHVNNFNQAEKSAICAIKAKIFMEYPAKGNAIALNFADQARALHSTEPEWIIVWLKAKGRVRRSYEPYKMPDDDEIKAAEILCSIKTNHRHLIKASQLYKEAGYINRLKNNHKESTKFFKLSSDIAKISIELANDDVNELNSLLLTCIESPDEFFSASMIENLVTRLSKVKNSCVDQVLGFYYLKYEKDYVKAKMYLSRGMAAGQFSSSLQLIKVECLLQPIEQFPFVKTLNMMYTIIENNPKQILWYLKLYLDEDIEDTFKKRNLIFTRPLFNTDKYFRPNQFLIDLSASLRKLMNNNDNDLSKEEKNTYDQFNKLIKLNIGDNNFNKTTVHKNNDSWRKKRVDLTENKCNESHQQKNESWRRKRDPRQE</sequence>
<gene>
    <name evidence="2" type="ORF">MEUPH1_LOCUS7531</name>
</gene>
<evidence type="ECO:0008006" key="4">
    <source>
        <dbReference type="Google" id="ProtNLM"/>
    </source>
</evidence>
<accession>A0AAV0W5M8</accession>
<dbReference type="AlphaFoldDB" id="A0AAV0W5M8"/>
<evidence type="ECO:0000256" key="1">
    <source>
        <dbReference type="SAM" id="MobiDB-lite"/>
    </source>
</evidence>